<dbReference type="Gene3D" id="3.40.50.150">
    <property type="entry name" value="Vaccinia Virus protein VP39"/>
    <property type="match status" value="1"/>
</dbReference>
<proteinExistence type="predicted"/>
<organism evidence="2 3">
    <name type="scientific">Gillisia mitskevichiae</name>
    <dbReference type="NCBI Taxonomy" id="270921"/>
    <lineage>
        <taxon>Bacteria</taxon>
        <taxon>Pseudomonadati</taxon>
        <taxon>Bacteroidota</taxon>
        <taxon>Flavobacteriia</taxon>
        <taxon>Flavobacteriales</taxon>
        <taxon>Flavobacteriaceae</taxon>
        <taxon>Gillisia</taxon>
    </lineage>
</organism>
<dbReference type="OrthoDB" id="9812600at2"/>
<keyword evidence="2" id="KW-0489">Methyltransferase</keyword>
<name>A0A495P5A2_9FLAO</name>
<gene>
    <name evidence="2" type="ORF">BC962_2812</name>
</gene>
<dbReference type="NCBIfam" id="TIGR01444">
    <property type="entry name" value="fkbM_fam"/>
    <property type="match status" value="1"/>
</dbReference>
<dbReference type="InterPro" id="IPR029063">
    <property type="entry name" value="SAM-dependent_MTases_sf"/>
</dbReference>
<evidence type="ECO:0000313" key="2">
    <source>
        <dbReference type="EMBL" id="RKS45136.1"/>
    </source>
</evidence>
<reference evidence="2 3" key="1">
    <citation type="submission" date="2018-10" db="EMBL/GenBank/DDBJ databases">
        <title>Genomic Encyclopedia of Archaeal and Bacterial Type Strains, Phase II (KMG-II): from individual species to whole genera.</title>
        <authorList>
            <person name="Goeker M."/>
        </authorList>
    </citation>
    <scope>NUCLEOTIDE SEQUENCE [LARGE SCALE GENOMIC DNA]</scope>
    <source>
        <strain evidence="2 3">DSM 19839</strain>
    </source>
</reference>
<dbReference type="InterPro" id="IPR006342">
    <property type="entry name" value="FkbM_mtfrase"/>
</dbReference>
<dbReference type="EMBL" id="RBLG01000004">
    <property type="protein sequence ID" value="RKS45136.1"/>
    <property type="molecule type" value="Genomic_DNA"/>
</dbReference>
<dbReference type="InterPro" id="IPR053188">
    <property type="entry name" value="FkbM_Methyltransferase"/>
</dbReference>
<sequence>MPKYNREEYILEDSPLKKDLLKLFRSEDEINILDIGGCEGEESLRYSRIFPFSKIFIFEPLPNNQKIIIENIQKYCADRIELVAKAVSDFNGVTDLYVSSGQPEGTEQFDWDFGNKSSSLLKPMADNNPKWLLFKEKIQVETTTLETFLTSKSVNEIDFVHMDVQGAELQVLCGAMNFLKNFKSIWLEVTDLALYKEQPIRNEIESFMKANGFDLVKTQMTGPFGDQFYLNKRFFNDFFIFRKFRLCEKFNQLLR</sequence>
<keyword evidence="3" id="KW-1185">Reference proteome</keyword>
<accession>A0A495P5A2</accession>
<evidence type="ECO:0000259" key="1">
    <source>
        <dbReference type="Pfam" id="PF05050"/>
    </source>
</evidence>
<dbReference type="RefSeq" id="WP_121346595.1">
    <property type="nucleotide sequence ID" value="NZ_RBLG01000004.1"/>
</dbReference>
<dbReference type="GO" id="GO:0008171">
    <property type="term" value="F:O-methyltransferase activity"/>
    <property type="evidence" value="ECO:0007669"/>
    <property type="project" value="TreeGrafter"/>
</dbReference>
<dbReference type="PANTHER" id="PTHR36973:SF4">
    <property type="entry name" value="NODULATION PROTEIN"/>
    <property type="match status" value="1"/>
</dbReference>
<dbReference type="SUPFAM" id="SSF53335">
    <property type="entry name" value="S-adenosyl-L-methionine-dependent methyltransferases"/>
    <property type="match status" value="1"/>
</dbReference>
<evidence type="ECO:0000313" key="3">
    <source>
        <dbReference type="Proteomes" id="UP000276282"/>
    </source>
</evidence>
<dbReference type="Proteomes" id="UP000276282">
    <property type="component" value="Unassembled WGS sequence"/>
</dbReference>
<dbReference type="PANTHER" id="PTHR36973">
    <property type="entry name" value="SLL1456 PROTEIN-RELATED"/>
    <property type="match status" value="1"/>
</dbReference>
<dbReference type="Pfam" id="PF05050">
    <property type="entry name" value="Methyltransf_21"/>
    <property type="match status" value="1"/>
</dbReference>
<feature type="domain" description="Methyltransferase FkbM" evidence="1">
    <location>
        <begin position="53"/>
        <end position="214"/>
    </location>
</feature>
<keyword evidence="2" id="KW-0808">Transferase</keyword>
<protein>
    <submittedName>
        <fullName evidence="2">FkbM family methyltransferase</fullName>
    </submittedName>
</protein>
<dbReference type="GO" id="GO:0032259">
    <property type="term" value="P:methylation"/>
    <property type="evidence" value="ECO:0007669"/>
    <property type="project" value="UniProtKB-KW"/>
</dbReference>
<dbReference type="AlphaFoldDB" id="A0A495P5A2"/>
<comment type="caution">
    <text evidence="2">The sequence shown here is derived from an EMBL/GenBank/DDBJ whole genome shotgun (WGS) entry which is preliminary data.</text>
</comment>